<dbReference type="EnsemblBacteria" id="ABK77538">
    <property type="protein sequence ID" value="ABK77538"/>
    <property type="gene ID" value="CENSYa_0906"/>
</dbReference>
<name>A0RW21_CENSY</name>
<dbReference type="PATRIC" id="fig|414004.10.peg.836"/>
<dbReference type="EMBL" id="DP000238">
    <property type="protein sequence ID" value="ABK77538.1"/>
    <property type="molecule type" value="Genomic_DNA"/>
</dbReference>
<dbReference type="AlphaFoldDB" id="A0RW21"/>
<evidence type="ECO:0000313" key="2">
    <source>
        <dbReference type="Proteomes" id="UP000000758"/>
    </source>
</evidence>
<dbReference type="HOGENOM" id="CLU_075233_0_0_2"/>
<organism evidence="1 2">
    <name type="scientific">Cenarchaeum symbiosum (strain A)</name>
    <dbReference type="NCBI Taxonomy" id="414004"/>
    <lineage>
        <taxon>Archaea</taxon>
        <taxon>Nitrososphaerota</taxon>
        <taxon>Candidatus Cenarchaeales</taxon>
        <taxon>Candidatus Cenarchaeaceae</taxon>
        <taxon>Candidatus Cenarchaeum</taxon>
    </lineage>
</organism>
<proteinExistence type="predicted"/>
<accession>A0RW21</accession>
<sequence>MIGRTYVAGAGLAAVLLAMAFTPAGALSSPAESGIQFYGMAELVHRDAGGDVLASQTVHNRLVDTGEIFILDTIFNTDTAITPDSQRIDTICLTSTQVDDPPEDALASSYEATLAGSGGDPCKSVTEVILPGASDPLYGAAVIGPLTWQAGLDLGTTPDQTIEGVLVCIKNNPDGPTNDNCADAGDLFAAVDAGPFTPTGSETVDITYIFNMSSPDT</sequence>
<reference evidence="1 2" key="1">
    <citation type="journal article" date="2006" name="Proc. Natl. Acad. Sci. U.S.A.">
        <title>Genomic analysis of the uncultivated marine crenarchaeote Cenarchaeum symbiosum.</title>
        <authorList>
            <person name="Hallam S.J."/>
            <person name="Konstantinidis K.T."/>
            <person name="Putnam N."/>
            <person name="Schleper C."/>
            <person name="Watanabe Y."/>
            <person name="Sugahara J."/>
            <person name="Preston C."/>
            <person name="de la Torre J."/>
            <person name="Richardson P.M."/>
            <person name="DeLong E.F."/>
        </authorList>
    </citation>
    <scope>NUCLEOTIDE SEQUENCE [LARGE SCALE GENOMIC DNA]</scope>
    <source>
        <strain evidence="2">A</strain>
    </source>
</reference>
<evidence type="ECO:0000313" key="1">
    <source>
        <dbReference type="EMBL" id="ABK77538.1"/>
    </source>
</evidence>
<gene>
    <name evidence="1" type="ordered locus">CENSYa_0906</name>
</gene>
<protein>
    <submittedName>
        <fullName evidence="1">Uncharacterized protein</fullName>
    </submittedName>
</protein>
<dbReference type="KEGG" id="csy:CENSYa_0906"/>
<dbReference type="Proteomes" id="UP000000758">
    <property type="component" value="Chromosome"/>
</dbReference>
<keyword evidence="2" id="KW-1185">Reference proteome</keyword>